<comment type="caution">
    <text evidence="1">The sequence shown here is derived from an EMBL/GenBank/DDBJ whole genome shotgun (WGS) entry which is preliminary data.</text>
</comment>
<organism evidence="1 2">
    <name type="scientific">Pseudoflavonifractor hominis</name>
    <dbReference type="NCBI Taxonomy" id="2763059"/>
    <lineage>
        <taxon>Bacteria</taxon>
        <taxon>Bacillati</taxon>
        <taxon>Bacillota</taxon>
        <taxon>Clostridia</taxon>
        <taxon>Eubacteriales</taxon>
        <taxon>Oscillospiraceae</taxon>
        <taxon>Pseudoflavonifractor</taxon>
    </lineage>
</organism>
<accession>A0ABR7HSS8</accession>
<keyword evidence="2" id="KW-1185">Reference proteome</keyword>
<dbReference type="EMBL" id="JACOPR010000003">
    <property type="protein sequence ID" value="MBC5730575.1"/>
    <property type="molecule type" value="Genomic_DNA"/>
</dbReference>
<dbReference type="Proteomes" id="UP000660021">
    <property type="component" value="Unassembled WGS sequence"/>
</dbReference>
<dbReference type="RefSeq" id="WP_101691806.1">
    <property type="nucleotide sequence ID" value="NZ_JACOPR010000003.1"/>
</dbReference>
<proteinExistence type="predicted"/>
<gene>
    <name evidence="1" type="ORF">H8S34_06970</name>
</gene>
<evidence type="ECO:0000313" key="1">
    <source>
        <dbReference type="EMBL" id="MBC5730575.1"/>
    </source>
</evidence>
<name>A0ABR7HSS8_9FIRM</name>
<sequence>MSGRKRSSRTVLPWLTARSDGKEGRFIQVGNSLLLDKRVQKLSGNALRLYLCMAMESGGKRHFLFPQAVGKKYGICPAGLWRGMTELEEKGFLSHRSGKNVRQPNEYVFSLEWRTGEKPPAFPPPVAICSISPSE</sequence>
<evidence type="ECO:0008006" key="3">
    <source>
        <dbReference type="Google" id="ProtNLM"/>
    </source>
</evidence>
<protein>
    <recommendedName>
        <fullName evidence="3">Helix-turn-helix domain-containing protein</fullName>
    </recommendedName>
</protein>
<reference evidence="1 2" key="1">
    <citation type="submission" date="2020-08" db="EMBL/GenBank/DDBJ databases">
        <title>Genome public.</title>
        <authorList>
            <person name="Liu C."/>
            <person name="Sun Q."/>
        </authorList>
    </citation>
    <scope>NUCLEOTIDE SEQUENCE [LARGE SCALE GENOMIC DNA]</scope>
    <source>
        <strain evidence="1 2">New-38</strain>
    </source>
</reference>
<evidence type="ECO:0000313" key="2">
    <source>
        <dbReference type="Proteomes" id="UP000660021"/>
    </source>
</evidence>